<dbReference type="AlphaFoldDB" id="A0AAD8ZGE7"/>
<evidence type="ECO:0000313" key="1">
    <source>
        <dbReference type="EMBL" id="KAK1798944.1"/>
    </source>
</evidence>
<gene>
    <name evidence="1" type="ORF">P4O66_007214</name>
</gene>
<reference evidence="1" key="1">
    <citation type="submission" date="2023-03" db="EMBL/GenBank/DDBJ databases">
        <title>Electrophorus voltai genome.</title>
        <authorList>
            <person name="Bian C."/>
        </authorList>
    </citation>
    <scope>NUCLEOTIDE SEQUENCE</scope>
    <source>
        <strain evidence="1">CB-2022</strain>
        <tissue evidence="1">Muscle</tissue>
    </source>
</reference>
<sequence>MNCLENRRIWGLDSSMCSRVIVFLMGQPQQIQAEWSKNNHPVLSTSETKETVTNFRRTKEVDQLPLYINREAVESVNVLW</sequence>
<feature type="non-terminal residue" evidence="1">
    <location>
        <position position="1"/>
    </location>
</feature>
<proteinExistence type="predicted"/>
<keyword evidence="2" id="KW-1185">Reference proteome</keyword>
<comment type="caution">
    <text evidence="1">The sequence shown here is derived from an EMBL/GenBank/DDBJ whole genome shotgun (WGS) entry which is preliminary data.</text>
</comment>
<organism evidence="1 2">
    <name type="scientific">Electrophorus voltai</name>
    <dbReference type="NCBI Taxonomy" id="2609070"/>
    <lineage>
        <taxon>Eukaryota</taxon>
        <taxon>Metazoa</taxon>
        <taxon>Chordata</taxon>
        <taxon>Craniata</taxon>
        <taxon>Vertebrata</taxon>
        <taxon>Euteleostomi</taxon>
        <taxon>Actinopterygii</taxon>
        <taxon>Neopterygii</taxon>
        <taxon>Teleostei</taxon>
        <taxon>Ostariophysi</taxon>
        <taxon>Gymnotiformes</taxon>
        <taxon>Gymnotoidei</taxon>
        <taxon>Gymnotidae</taxon>
        <taxon>Electrophorus</taxon>
    </lineage>
</organism>
<accession>A0AAD8ZGE7</accession>
<dbReference type="Proteomes" id="UP001239994">
    <property type="component" value="Unassembled WGS sequence"/>
</dbReference>
<name>A0AAD8ZGE7_9TELE</name>
<evidence type="ECO:0000313" key="2">
    <source>
        <dbReference type="Proteomes" id="UP001239994"/>
    </source>
</evidence>
<dbReference type="EMBL" id="JAROKS010000012">
    <property type="protein sequence ID" value="KAK1798944.1"/>
    <property type="molecule type" value="Genomic_DNA"/>
</dbReference>
<protein>
    <submittedName>
        <fullName evidence="1">Uncharacterized protein</fullName>
    </submittedName>
</protein>